<dbReference type="InterPro" id="IPR043502">
    <property type="entry name" value="DNA/RNA_pol_sf"/>
</dbReference>
<feature type="domain" description="DNA-directed DNA polymerase family B multifunctional" evidence="5">
    <location>
        <begin position="202"/>
        <end position="277"/>
    </location>
</feature>
<evidence type="ECO:0000256" key="4">
    <source>
        <dbReference type="ARBA" id="ARBA00022932"/>
    </source>
</evidence>
<dbReference type="GO" id="GO:0000724">
    <property type="term" value="P:double-strand break repair via homologous recombination"/>
    <property type="evidence" value="ECO:0007669"/>
    <property type="project" value="TreeGrafter"/>
</dbReference>
<evidence type="ECO:0000313" key="7">
    <source>
        <dbReference type="Proteomes" id="UP001385951"/>
    </source>
</evidence>
<dbReference type="InterPro" id="IPR017964">
    <property type="entry name" value="DNA-dir_DNA_pol_B_CS"/>
</dbReference>
<comment type="caution">
    <text evidence="6">The sequence shown here is derived from an EMBL/GenBank/DDBJ whole genome shotgun (WGS) entry which is preliminary data.</text>
</comment>
<keyword evidence="2" id="KW-0808">Transferase</keyword>
<dbReference type="GO" id="GO:0003677">
    <property type="term" value="F:DNA binding"/>
    <property type="evidence" value="ECO:0007669"/>
    <property type="project" value="InterPro"/>
</dbReference>
<evidence type="ECO:0000256" key="1">
    <source>
        <dbReference type="ARBA" id="ARBA00012417"/>
    </source>
</evidence>
<dbReference type="Pfam" id="PF00136">
    <property type="entry name" value="DNA_pol_B"/>
    <property type="match status" value="1"/>
</dbReference>
<keyword evidence="4" id="KW-0239">DNA-directed DNA polymerase</keyword>
<dbReference type="GO" id="GO:0042276">
    <property type="term" value="P:error-prone translesion synthesis"/>
    <property type="evidence" value="ECO:0007669"/>
    <property type="project" value="TreeGrafter"/>
</dbReference>
<gene>
    <name evidence="6" type="ORF">QCA50_015871</name>
</gene>
<accession>A0AAW0FPS0</accession>
<dbReference type="PROSITE" id="PS00116">
    <property type="entry name" value="DNA_POLYMERASE_B"/>
    <property type="match status" value="1"/>
</dbReference>
<dbReference type="Proteomes" id="UP001385951">
    <property type="component" value="Unassembled WGS sequence"/>
</dbReference>
<reference evidence="6 7" key="1">
    <citation type="submission" date="2022-09" db="EMBL/GenBank/DDBJ databases">
        <authorList>
            <person name="Palmer J.M."/>
        </authorList>
    </citation>
    <scope>NUCLEOTIDE SEQUENCE [LARGE SCALE GENOMIC DNA]</scope>
    <source>
        <strain evidence="6 7">DSM 7382</strain>
    </source>
</reference>
<dbReference type="GO" id="GO:0000166">
    <property type="term" value="F:nucleotide binding"/>
    <property type="evidence" value="ECO:0007669"/>
    <property type="project" value="InterPro"/>
</dbReference>
<keyword evidence="3" id="KW-0548">Nucleotidyltransferase</keyword>
<evidence type="ECO:0000256" key="3">
    <source>
        <dbReference type="ARBA" id="ARBA00022695"/>
    </source>
</evidence>
<evidence type="ECO:0000313" key="6">
    <source>
        <dbReference type="EMBL" id="KAK7681034.1"/>
    </source>
</evidence>
<dbReference type="GO" id="GO:0003887">
    <property type="term" value="F:DNA-directed DNA polymerase activity"/>
    <property type="evidence" value="ECO:0007669"/>
    <property type="project" value="UniProtKB-KW"/>
</dbReference>
<organism evidence="6 7">
    <name type="scientific">Cerrena zonata</name>
    <dbReference type="NCBI Taxonomy" id="2478898"/>
    <lineage>
        <taxon>Eukaryota</taxon>
        <taxon>Fungi</taxon>
        <taxon>Dikarya</taxon>
        <taxon>Basidiomycota</taxon>
        <taxon>Agaricomycotina</taxon>
        <taxon>Agaricomycetes</taxon>
        <taxon>Polyporales</taxon>
        <taxon>Cerrenaceae</taxon>
        <taxon>Cerrena</taxon>
    </lineage>
</organism>
<dbReference type="EC" id="2.7.7.7" evidence="1"/>
<dbReference type="GO" id="GO:0016035">
    <property type="term" value="C:zeta DNA polymerase complex"/>
    <property type="evidence" value="ECO:0007669"/>
    <property type="project" value="InterPro"/>
</dbReference>
<dbReference type="InterPro" id="IPR030559">
    <property type="entry name" value="PolZ_Rev3"/>
</dbReference>
<evidence type="ECO:0000259" key="5">
    <source>
        <dbReference type="Pfam" id="PF00136"/>
    </source>
</evidence>
<dbReference type="SUPFAM" id="SSF56672">
    <property type="entry name" value="DNA/RNA polymerases"/>
    <property type="match status" value="1"/>
</dbReference>
<dbReference type="PANTHER" id="PTHR45812:SF1">
    <property type="entry name" value="DNA POLYMERASE ZETA CATALYTIC SUBUNIT"/>
    <property type="match status" value="1"/>
</dbReference>
<dbReference type="AlphaFoldDB" id="A0AAW0FPS0"/>
<protein>
    <recommendedName>
        <fullName evidence="1">DNA-directed DNA polymerase</fullName>
        <ecNumber evidence="1">2.7.7.7</ecNumber>
    </recommendedName>
</protein>
<dbReference type="Gene3D" id="3.90.1600.10">
    <property type="entry name" value="Palm domain of DNA polymerase"/>
    <property type="match status" value="1"/>
</dbReference>
<dbReference type="InterPro" id="IPR023211">
    <property type="entry name" value="DNA_pol_palm_dom_sf"/>
</dbReference>
<dbReference type="InterPro" id="IPR006134">
    <property type="entry name" value="DNA-dir_DNA_pol_B_multi_dom"/>
</dbReference>
<keyword evidence="7" id="KW-1185">Reference proteome</keyword>
<proteinExistence type="predicted"/>
<dbReference type="EMBL" id="JASBNA010000044">
    <property type="protein sequence ID" value="KAK7681034.1"/>
    <property type="molecule type" value="Genomic_DNA"/>
</dbReference>
<sequence length="285" mass="32698">MNNDRLRIQINDYDTYQYPPLALDALRDRVTQVPIIRIFGSLQLPQLCYNVLIHVHNYYPYVFLDCFEKDPELLHSSSHLDSLVGLFESKIAESFSKSPAAQTDQDHFLDGAPSKRKFIADVQVCKASPAPHTSPIKASKLDSLLKISFNSDFSDELQVEDIHLPVEDIHLQDEELHLPVRENEEIEEIEQLPSRREILSQSIELIENANYGAKVIYGDTDSLFVYLPGKSKAESFKIGDSLARLITKEFPDPIKLKFEKVYHPCVLLAKKRVSKLFEEMESRHN</sequence>
<evidence type="ECO:0000256" key="2">
    <source>
        <dbReference type="ARBA" id="ARBA00022679"/>
    </source>
</evidence>
<name>A0AAW0FPS0_9APHY</name>
<dbReference type="GO" id="GO:0005634">
    <property type="term" value="C:nucleus"/>
    <property type="evidence" value="ECO:0007669"/>
    <property type="project" value="TreeGrafter"/>
</dbReference>
<dbReference type="PANTHER" id="PTHR45812">
    <property type="entry name" value="DNA POLYMERASE ZETA CATALYTIC SUBUNIT"/>
    <property type="match status" value="1"/>
</dbReference>